<evidence type="ECO:0000256" key="4">
    <source>
        <dbReference type="ARBA" id="ARBA00022833"/>
    </source>
</evidence>
<feature type="region of interest" description="Disordered" evidence="6">
    <location>
        <begin position="227"/>
        <end position="284"/>
    </location>
</feature>
<evidence type="ECO:0000259" key="7">
    <source>
        <dbReference type="PROSITE" id="PS50157"/>
    </source>
</evidence>
<evidence type="ECO:0000313" key="8">
    <source>
        <dbReference type="EnsemblMetazoa" id="XP_038068014.1"/>
    </source>
</evidence>
<feature type="domain" description="C2H2-type" evidence="7">
    <location>
        <begin position="825"/>
        <end position="852"/>
    </location>
</feature>
<feature type="compositionally biased region" description="Polar residues" evidence="6">
    <location>
        <begin position="436"/>
        <end position="446"/>
    </location>
</feature>
<feature type="region of interest" description="Disordered" evidence="6">
    <location>
        <begin position="476"/>
        <end position="509"/>
    </location>
</feature>
<dbReference type="InterPro" id="IPR036236">
    <property type="entry name" value="Znf_C2H2_sf"/>
</dbReference>
<feature type="domain" description="C2H2-type" evidence="7">
    <location>
        <begin position="940"/>
        <end position="967"/>
    </location>
</feature>
<dbReference type="SUPFAM" id="SSF57667">
    <property type="entry name" value="beta-beta-alpha zinc fingers"/>
    <property type="match status" value="4"/>
</dbReference>
<dbReference type="GO" id="GO:0043565">
    <property type="term" value="F:sequence-specific DNA binding"/>
    <property type="evidence" value="ECO:0007669"/>
    <property type="project" value="TreeGrafter"/>
</dbReference>
<dbReference type="Gene3D" id="3.30.160.60">
    <property type="entry name" value="Classic Zinc Finger"/>
    <property type="match status" value="7"/>
</dbReference>
<keyword evidence="4" id="KW-0862">Zinc</keyword>
<dbReference type="SMART" id="SM00355">
    <property type="entry name" value="ZnF_C2H2"/>
    <property type="match status" value="15"/>
</dbReference>
<feature type="domain" description="C2H2-type" evidence="7">
    <location>
        <begin position="12"/>
        <end position="39"/>
    </location>
</feature>
<sequence>MDQDSSDEEDVFSCGRCKENFSSMESFMEHKKSQSCRKARHRPMESQQQKQSPPSGMPISLSGRVAEDSIQETIQESTSSMDAQESGLNPVLAASDPEYSPQSSVARLQDVLTMLQGGQQVVQLDISSGGSEPQDGQSLMHVFERILTSSQNANLPAASAGTVNQSSVDGDTADNLPAQEMPRSDLSDIPSTSRESEDITSETVLTVPAEGESLGEEDSIQAGAGLGQKAIPGERNNGSGSVACSMEERPRQKQRSGRQRLPRGTESKDGSTERQEVQAESSFLSKIPAEHVDTTEVVMCKFCTETMTNGDDLFSHYMEVHKMKSGAALEFLRQSAFKKRRGRGRPPKRLAGKRCKPICCPHCGVSFNSKTLCAAHIRKHHRDKGTSSASKATDFPSGRRRKCSRCGFQTTTAKGLTAHIHSSHSNKAQKVAKVSETISIKTTQSESKPKTQRGRKQLRRPKEDVVTIEQDVFSDDINSCDVDDNHQEEAEDDEEHEMEDGQETNNASGKAQVKCPECNKKMCQQGLKRHQVRCVNKNRYICPLCQHKSRESYDHTVHVDNHKLWVKTQASWLDDKSTGSKPEATVTTEAAASCIDITPPLVPMDSNSIQSDADKVDYATTVDLDTLDLITQIQGESNLLQQNQLLLASGSSRHAEQDLQKSEMSGVSLLPEGADTDTGETHVSPSVEQEPKCIDGGDKKLNPRDLKCKICYTWFSRTSLPKHMLQVHSLVKRFQCRETSCKLIFAKLEDFKTHVASHSTENMFRCGCRGCVKRRLITPETMDNLRKEKMRDYYKHMSHKCSKCWVKFPSQGSLDRHMKRESHIHPCNVCGKIQVSKRQLRMHMVTHQAERAYLCEVCGQNFKTKRDLNKHTFSHNNIRPYQCPNCAKCFSFRNKMNRHMVTVHSATKPYTCDWPGCDKAFSRKDKLADHYKTHLVSYPFKCQYCTKGFYRKDNLKDHEILHTREFPFRCVDCNRGFMRPKILERHRLTDHAAVTTQITLQASITQDAQSDSPAQSISYVLCEPYVYANIDQLTSFQDNVQEADVQLMQGQRATIEAIQNAAAAVIGNGQAQFQIDHGF</sequence>
<protein>
    <recommendedName>
        <fullName evidence="7">C2H2-type domain-containing protein</fullName>
    </recommendedName>
</protein>
<feature type="region of interest" description="Disordered" evidence="6">
    <location>
        <begin position="23"/>
        <end position="101"/>
    </location>
</feature>
<feature type="region of interest" description="Disordered" evidence="6">
    <location>
        <begin position="420"/>
        <end position="464"/>
    </location>
</feature>
<dbReference type="GO" id="GO:0008270">
    <property type="term" value="F:zinc ion binding"/>
    <property type="evidence" value="ECO:0007669"/>
    <property type="project" value="UniProtKB-KW"/>
</dbReference>
<feature type="domain" description="C2H2-type" evidence="7">
    <location>
        <begin position="799"/>
        <end position="823"/>
    </location>
</feature>
<reference evidence="8" key="1">
    <citation type="submission" date="2022-11" db="UniProtKB">
        <authorList>
            <consortium name="EnsemblMetazoa"/>
        </authorList>
    </citation>
    <scope>IDENTIFICATION</scope>
</reference>
<dbReference type="AlphaFoldDB" id="A0A914AWW6"/>
<feature type="domain" description="C2H2-type" evidence="7">
    <location>
        <begin position="853"/>
        <end position="880"/>
    </location>
</feature>
<dbReference type="GO" id="GO:0000981">
    <property type="term" value="F:DNA-binding transcription factor activity, RNA polymerase II-specific"/>
    <property type="evidence" value="ECO:0007669"/>
    <property type="project" value="TreeGrafter"/>
</dbReference>
<keyword evidence="3 5" id="KW-0863">Zinc-finger</keyword>
<feature type="domain" description="C2H2-type" evidence="7">
    <location>
        <begin position="881"/>
        <end position="909"/>
    </location>
</feature>
<feature type="domain" description="C2H2-type" evidence="7">
    <location>
        <begin position="910"/>
        <end position="939"/>
    </location>
</feature>
<dbReference type="PANTHER" id="PTHR24408:SF58">
    <property type="entry name" value="TRANSCRIPTION FACTOR (TFIIIA), PUTATIVE (AFU_ORTHOLOGUE AFUA_1G05150)-RELATED"/>
    <property type="match status" value="1"/>
</dbReference>
<feature type="compositionally biased region" description="Polar residues" evidence="6">
    <location>
        <begin position="45"/>
        <end position="54"/>
    </location>
</feature>
<dbReference type="Proteomes" id="UP000887568">
    <property type="component" value="Unplaced"/>
</dbReference>
<keyword evidence="1" id="KW-0479">Metal-binding</keyword>
<dbReference type="PANTHER" id="PTHR24408">
    <property type="entry name" value="ZINC FINGER PROTEIN"/>
    <property type="match status" value="1"/>
</dbReference>
<name>A0A914AWW6_PATMI</name>
<feature type="compositionally biased region" description="Basic and acidic residues" evidence="6">
    <location>
        <begin position="263"/>
        <end position="277"/>
    </location>
</feature>
<dbReference type="RefSeq" id="XP_038068014.1">
    <property type="nucleotide sequence ID" value="XM_038212086.1"/>
</dbReference>
<feature type="domain" description="C2H2-type" evidence="7">
    <location>
        <begin position="968"/>
        <end position="996"/>
    </location>
</feature>
<dbReference type="InterPro" id="IPR013087">
    <property type="entry name" value="Znf_C2H2_type"/>
</dbReference>
<feature type="domain" description="C2H2-type" evidence="7">
    <location>
        <begin position="358"/>
        <end position="385"/>
    </location>
</feature>
<dbReference type="PROSITE" id="PS00028">
    <property type="entry name" value="ZINC_FINGER_C2H2_1"/>
    <property type="match status" value="9"/>
</dbReference>
<feature type="region of interest" description="Disordered" evidence="6">
    <location>
        <begin position="157"/>
        <end position="204"/>
    </location>
</feature>
<evidence type="ECO:0000256" key="1">
    <source>
        <dbReference type="ARBA" id="ARBA00022723"/>
    </source>
</evidence>
<dbReference type="RefSeq" id="XP_038068013.1">
    <property type="nucleotide sequence ID" value="XM_038212085.1"/>
</dbReference>
<dbReference type="OrthoDB" id="2687452at2759"/>
<dbReference type="FunFam" id="3.30.160.60:FF:000125">
    <property type="entry name" value="Putative zinc finger protein 143"/>
    <property type="match status" value="1"/>
</dbReference>
<feature type="compositionally biased region" description="Basic residues" evidence="6">
    <location>
        <begin position="450"/>
        <end position="459"/>
    </location>
</feature>
<dbReference type="GeneID" id="119737622"/>
<dbReference type="OMA" id="LCATHIK"/>
<feature type="region of interest" description="Disordered" evidence="6">
    <location>
        <begin position="675"/>
        <end position="696"/>
    </location>
</feature>
<evidence type="ECO:0000256" key="3">
    <source>
        <dbReference type="ARBA" id="ARBA00022771"/>
    </source>
</evidence>
<proteinExistence type="predicted"/>
<dbReference type="EnsemblMetazoa" id="XM_038212086.1">
    <property type="protein sequence ID" value="XP_038068014.1"/>
    <property type="gene ID" value="LOC119737622"/>
</dbReference>
<feature type="domain" description="C2H2-type" evidence="7">
    <location>
        <begin position="734"/>
        <end position="763"/>
    </location>
</feature>
<feature type="compositionally biased region" description="Basic residues" evidence="6">
    <location>
        <begin position="252"/>
        <end position="261"/>
    </location>
</feature>
<evidence type="ECO:0000256" key="6">
    <source>
        <dbReference type="SAM" id="MobiDB-lite"/>
    </source>
</evidence>
<feature type="compositionally biased region" description="Acidic residues" evidence="6">
    <location>
        <begin position="489"/>
        <end position="502"/>
    </location>
</feature>
<dbReference type="GO" id="GO:0005634">
    <property type="term" value="C:nucleus"/>
    <property type="evidence" value="ECO:0007669"/>
    <property type="project" value="TreeGrafter"/>
</dbReference>
<keyword evidence="9" id="KW-1185">Reference proteome</keyword>
<evidence type="ECO:0000256" key="5">
    <source>
        <dbReference type="PROSITE-ProRule" id="PRU00042"/>
    </source>
</evidence>
<dbReference type="EnsemblMetazoa" id="XM_038212085.1">
    <property type="protein sequence ID" value="XP_038068013.1"/>
    <property type="gene ID" value="LOC119737622"/>
</dbReference>
<evidence type="ECO:0000313" key="9">
    <source>
        <dbReference type="Proteomes" id="UP000887568"/>
    </source>
</evidence>
<feature type="compositionally biased region" description="Polar residues" evidence="6">
    <location>
        <begin position="71"/>
        <end position="87"/>
    </location>
</feature>
<organism evidence="8 9">
    <name type="scientific">Patiria miniata</name>
    <name type="common">Bat star</name>
    <name type="synonym">Asterina miniata</name>
    <dbReference type="NCBI Taxonomy" id="46514"/>
    <lineage>
        <taxon>Eukaryota</taxon>
        <taxon>Metazoa</taxon>
        <taxon>Echinodermata</taxon>
        <taxon>Eleutherozoa</taxon>
        <taxon>Asterozoa</taxon>
        <taxon>Asteroidea</taxon>
        <taxon>Valvatacea</taxon>
        <taxon>Valvatida</taxon>
        <taxon>Asterinidae</taxon>
        <taxon>Patiria</taxon>
    </lineage>
</organism>
<accession>A0A914AWW6</accession>
<feature type="region of interest" description="Disordered" evidence="6">
    <location>
        <begin position="381"/>
        <end position="402"/>
    </location>
</feature>
<dbReference type="Pfam" id="PF00096">
    <property type="entry name" value="zf-C2H2"/>
    <property type="match status" value="4"/>
</dbReference>
<keyword evidence="2" id="KW-0677">Repeat</keyword>
<evidence type="ECO:0000256" key="2">
    <source>
        <dbReference type="ARBA" id="ARBA00022737"/>
    </source>
</evidence>
<dbReference type="PROSITE" id="PS50157">
    <property type="entry name" value="ZINC_FINGER_C2H2_2"/>
    <property type="match status" value="10"/>
</dbReference>